<dbReference type="PANTHER" id="PTHR34504">
    <property type="entry name" value="ANTITOXIN HICB"/>
    <property type="match status" value="1"/>
</dbReference>
<gene>
    <name evidence="2" type="ORF">SAE02_35050</name>
</gene>
<protein>
    <recommendedName>
        <fullName evidence="1">HicB-like antitoxin of toxin-antitoxin system domain-containing protein</fullName>
    </recommendedName>
</protein>
<evidence type="ECO:0000313" key="3">
    <source>
        <dbReference type="Proteomes" id="UP000321523"/>
    </source>
</evidence>
<organism evidence="2 3">
    <name type="scientific">Skermanella aerolata</name>
    <dbReference type="NCBI Taxonomy" id="393310"/>
    <lineage>
        <taxon>Bacteria</taxon>
        <taxon>Pseudomonadati</taxon>
        <taxon>Pseudomonadota</taxon>
        <taxon>Alphaproteobacteria</taxon>
        <taxon>Rhodospirillales</taxon>
        <taxon>Azospirillaceae</taxon>
        <taxon>Skermanella</taxon>
    </lineage>
</organism>
<dbReference type="InterPro" id="IPR035069">
    <property type="entry name" value="TTHA1013/TTHA0281-like"/>
</dbReference>
<reference evidence="2 3" key="1">
    <citation type="submission" date="2019-07" db="EMBL/GenBank/DDBJ databases">
        <title>Whole genome shotgun sequence of Skermanella aerolata NBRC 106429.</title>
        <authorList>
            <person name="Hosoyama A."/>
            <person name="Uohara A."/>
            <person name="Ohji S."/>
            <person name="Ichikawa N."/>
        </authorList>
    </citation>
    <scope>NUCLEOTIDE SEQUENCE [LARGE SCALE GENOMIC DNA]</scope>
    <source>
        <strain evidence="2 3">NBRC 106429</strain>
    </source>
</reference>
<dbReference type="EMBL" id="BJYZ01000015">
    <property type="protein sequence ID" value="GEO39357.1"/>
    <property type="molecule type" value="Genomic_DNA"/>
</dbReference>
<evidence type="ECO:0000259" key="1">
    <source>
        <dbReference type="Pfam" id="PF15919"/>
    </source>
</evidence>
<dbReference type="Proteomes" id="UP000321523">
    <property type="component" value="Unassembled WGS sequence"/>
</dbReference>
<dbReference type="InterPro" id="IPR031807">
    <property type="entry name" value="HicB-like"/>
</dbReference>
<dbReference type="SUPFAM" id="SSF143100">
    <property type="entry name" value="TTHA1013/TTHA0281-like"/>
    <property type="match status" value="1"/>
</dbReference>
<dbReference type="RefSeq" id="WP_052831507.1">
    <property type="nucleotide sequence ID" value="NZ_BJYZ01000015.1"/>
</dbReference>
<name>A0A512DSC4_9PROT</name>
<dbReference type="InterPro" id="IPR051404">
    <property type="entry name" value="TA_system_antitoxin"/>
</dbReference>
<accession>A0A512DSC4</accession>
<dbReference type="PANTHER" id="PTHR34504:SF2">
    <property type="entry name" value="UPF0150 PROTEIN SSL0259"/>
    <property type="match status" value="1"/>
</dbReference>
<proteinExistence type="predicted"/>
<keyword evidence="3" id="KW-1185">Reference proteome</keyword>
<feature type="domain" description="HicB-like antitoxin of toxin-antitoxin system" evidence="1">
    <location>
        <begin position="4"/>
        <end position="86"/>
    </location>
</feature>
<comment type="caution">
    <text evidence="2">The sequence shown here is derived from an EMBL/GenBank/DDBJ whole genome shotgun (WGS) entry which is preliminary data.</text>
</comment>
<sequence length="92" mass="10074">MRTYFALVRKEPGSDYGVDFTDFPGCITAGTTFEEACLMASEALQFHIEGMVEDGALIPAQTSLDVIMSDPRNTDAIAIQVSVSIHFQQVTR</sequence>
<dbReference type="OrthoDB" id="9807959at2"/>
<dbReference type="AlphaFoldDB" id="A0A512DSC4"/>
<evidence type="ECO:0000313" key="2">
    <source>
        <dbReference type="EMBL" id="GEO39357.1"/>
    </source>
</evidence>
<dbReference type="Gene3D" id="3.30.160.250">
    <property type="match status" value="1"/>
</dbReference>
<dbReference type="Pfam" id="PF15919">
    <property type="entry name" value="HicB_lk_antitox"/>
    <property type="match status" value="1"/>
</dbReference>